<feature type="compositionally biased region" description="Polar residues" evidence="3">
    <location>
        <begin position="959"/>
        <end position="968"/>
    </location>
</feature>
<feature type="region of interest" description="Disordered" evidence="3">
    <location>
        <begin position="533"/>
        <end position="552"/>
    </location>
</feature>
<feature type="region of interest" description="Disordered" evidence="3">
    <location>
        <begin position="908"/>
        <end position="1146"/>
    </location>
</feature>
<reference evidence="4" key="1">
    <citation type="submission" date="2019-08" db="EMBL/GenBank/DDBJ databases">
        <title>Reference gene set and small RNA set construction with multiple tissues from Davidia involucrata Baill.</title>
        <authorList>
            <person name="Yang H."/>
            <person name="Zhou C."/>
            <person name="Li G."/>
            <person name="Wang J."/>
            <person name="Gao P."/>
            <person name="Wang M."/>
            <person name="Wang R."/>
            <person name="Zhao Y."/>
        </authorList>
    </citation>
    <scope>NUCLEOTIDE SEQUENCE</scope>
    <source>
        <tissue evidence="4">Mixed with DoveR01_LX</tissue>
    </source>
</reference>
<feature type="compositionally biased region" description="Polar residues" evidence="3">
    <location>
        <begin position="911"/>
        <end position="928"/>
    </location>
</feature>
<dbReference type="Gene3D" id="1.20.1260.60">
    <property type="entry name" value="Vacuolar protein sorting-associated protein Ist1"/>
    <property type="match status" value="1"/>
</dbReference>
<dbReference type="InterPro" id="IPR042277">
    <property type="entry name" value="IST1-like"/>
</dbReference>
<feature type="compositionally biased region" description="Basic and acidic residues" evidence="3">
    <location>
        <begin position="379"/>
        <end position="395"/>
    </location>
</feature>
<dbReference type="FunFam" id="1.20.1260.60:FF:000003">
    <property type="entry name" value="IST1-like protein isoform A"/>
    <property type="match status" value="1"/>
</dbReference>
<accession>A0A5B6Z9V5</accession>
<organism evidence="4">
    <name type="scientific">Davidia involucrata</name>
    <name type="common">Dove tree</name>
    <dbReference type="NCBI Taxonomy" id="16924"/>
    <lineage>
        <taxon>Eukaryota</taxon>
        <taxon>Viridiplantae</taxon>
        <taxon>Streptophyta</taxon>
        <taxon>Embryophyta</taxon>
        <taxon>Tracheophyta</taxon>
        <taxon>Spermatophyta</taxon>
        <taxon>Magnoliopsida</taxon>
        <taxon>eudicotyledons</taxon>
        <taxon>Gunneridae</taxon>
        <taxon>Pentapetalae</taxon>
        <taxon>asterids</taxon>
        <taxon>Cornales</taxon>
        <taxon>Nyssaceae</taxon>
        <taxon>Davidia</taxon>
    </lineage>
</organism>
<proteinExistence type="inferred from homology"/>
<sequence length="1167" mass="128111">MLHRSFKPAKCKTSLKLATSRIKLLKNKKEAQLKQLNRELAKLLESGQDQTARIRVEHVVREEKMMAAYDLVEIYCELIVARLSIIESQKNCPIDLKEAITSVIFASPRCADIPELLDVRKHFTAKYGKEFISAAVELRPDCGVNRMLVEKLSAVAPDGQTKIKILSAIAEEHNIKWDPKSFGEKDSKPPDDLLNGPNTFEIASKMHAEPPNVRAPIVEAPPNHDQNHNPSVNLFEQNSRSSSNTQNFASTDIGRSKTAMPTTSEVRPSGTGAELMEGRQTFSDDGNNFSLGRQNWNMEFKDATSAAQAAAESAERASMAARAAAELSSRGKITRQYSTESQKSNAYGMSDEGPRKYATSKMPGEHLATDSVNNSFYDRNPKLQNERKDGNEHDNLVGVAERFSRDGHGSPKRSSRSASLRSKASFDNDTLVNSLQKADKYSQKSSSEEEAIKSEGAFFAKMSMKKQFSESKVEFVSGRQDGLQSENSDYFGEERIKKQSSSVSSHSHSSSFGGRQDGLKSENFDYLGEERIRKQSSNVSSHSHSSSFGGDYNGLSSNSQKFGNDAGEDLLVGIGQGNIHSDTIQTSSHDNAAIVFDESSSDDDDYKFDIGPNYDEHVSKLYFPSPGRKSHNRLSTNTDSWSPRQNMSEAPEKSTSQSHFSTEWHSSPEISESLTKSADPSKQDNFLPVIFDDPNSESEDERDKSRHGRTMDSRILPQKKNAHSRNPGTQSESHGLTGSSFVEKGNSGSDRKPWLHSSSDDSDSVNVRPTNNRETESNSGSQKKFSFGELPASQPAPLLRKSRLELNDVGNESSFYSPVDEGNHQQSLQSSRLSTVHEVKDNVRAPQSPNTLEDNEFLNQASSESGKELNFGTLTGGLRNKGYIRAPYTMTTSGDASSSFKKAAEVRSSAIEESTASPTVKSSITSGANMKENNKSSSRAPIKHYDSNSDDSEEEIPQLTVSSKQEPYNQKAGEEVNTKSGSRAPVTYFDSEEDLPKETSSSRGRSGSGFSRRTKDTPSHSETNSYSKVRVGSEASVNSGSGAERKPSRSSYGTETAPKPQSQTVRSGKWGSSEQSSSMKLAASMPIPKSKISLHEESSKSSVMEQPSSLLRKTVTSGSTESPKTSTPSGKTPSRESSFKKASHVHPKLPDYDTIAAQFQSLRLNRQ</sequence>
<dbReference type="PANTHER" id="PTHR12161:SF13">
    <property type="entry name" value="REGULATOR OF VPS4 ACTIVITY IN THE MVB PATHWAY PROTEIN"/>
    <property type="match status" value="1"/>
</dbReference>
<feature type="region of interest" description="Disordered" evidence="3">
    <location>
        <begin position="494"/>
        <end position="519"/>
    </location>
</feature>
<feature type="region of interest" description="Disordered" evidence="3">
    <location>
        <begin position="621"/>
        <end position="796"/>
    </location>
</feature>
<feature type="compositionally biased region" description="Low complexity" evidence="3">
    <location>
        <begin position="1001"/>
        <end position="1011"/>
    </location>
</feature>
<feature type="region of interest" description="Disordered" evidence="3">
    <location>
        <begin position="331"/>
        <end position="424"/>
    </location>
</feature>
<feature type="compositionally biased region" description="Low complexity" evidence="3">
    <location>
        <begin position="536"/>
        <end position="547"/>
    </location>
</feature>
<dbReference type="GO" id="GO:0015031">
    <property type="term" value="P:protein transport"/>
    <property type="evidence" value="ECO:0007669"/>
    <property type="project" value="InterPro"/>
</dbReference>
<dbReference type="PANTHER" id="PTHR12161">
    <property type="entry name" value="IST1 FAMILY MEMBER"/>
    <property type="match status" value="1"/>
</dbReference>
<feature type="compositionally biased region" description="Polar residues" evidence="3">
    <location>
        <begin position="335"/>
        <end position="347"/>
    </location>
</feature>
<feature type="compositionally biased region" description="Polar residues" evidence="3">
    <location>
        <begin position="724"/>
        <end position="740"/>
    </location>
</feature>
<evidence type="ECO:0000256" key="2">
    <source>
        <dbReference type="SAM" id="Coils"/>
    </source>
</evidence>
<feature type="compositionally biased region" description="Polar residues" evidence="3">
    <location>
        <begin position="1100"/>
        <end position="1132"/>
    </location>
</feature>
<dbReference type="AlphaFoldDB" id="A0A5B6Z9V5"/>
<gene>
    <name evidence="4" type="ORF">Din_010230</name>
</gene>
<dbReference type="InterPro" id="IPR005061">
    <property type="entry name" value="Ist1"/>
</dbReference>
<protein>
    <submittedName>
        <fullName evidence="4">Uncharacterized protein</fullName>
    </submittedName>
</protein>
<feature type="compositionally biased region" description="Polar residues" evidence="3">
    <location>
        <begin position="633"/>
        <end position="684"/>
    </location>
</feature>
<feature type="coiled-coil region" evidence="2">
    <location>
        <begin position="15"/>
        <end position="53"/>
    </location>
</feature>
<name>A0A5B6Z9V5_DAVIN</name>
<evidence type="ECO:0000256" key="1">
    <source>
        <dbReference type="ARBA" id="ARBA00005536"/>
    </source>
</evidence>
<feature type="compositionally biased region" description="Polar residues" evidence="3">
    <location>
        <begin position="1049"/>
        <end position="1066"/>
    </location>
</feature>
<keyword evidence="2" id="KW-0175">Coiled coil</keyword>
<feature type="compositionally biased region" description="Low complexity" evidence="3">
    <location>
        <begin position="500"/>
        <end position="511"/>
    </location>
</feature>
<feature type="region of interest" description="Disordered" evidence="3">
    <location>
        <begin position="221"/>
        <end position="273"/>
    </location>
</feature>
<feature type="compositionally biased region" description="Low complexity" evidence="3">
    <location>
        <begin position="1067"/>
        <end position="1078"/>
    </location>
</feature>
<feature type="compositionally biased region" description="Polar residues" evidence="3">
    <location>
        <begin position="228"/>
        <end position="250"/>
    </location>
</feature>
<feature type="compositionally biased region" description="Basic and acidic residues" evidence="3">
    <location>
        <begin position="701"/>
        <end position="712"/>
    </location>
</feature>
<dbReference type="Pfam" id="PF03398">
    <property type="entry name" value="Ist1"/>
    <property type="match status" value="1"/>
</dbReference>
<comment type="similarity">
    <text evidence="1">Belongs to the IST1 family.</text>
</comment>
<evidence type="ECO:0000256" key="3">
    <source>
        <dbReference type="SAM" id="MobiDB-lite"/>
    </source>
</evidence>
<dbReference type="EMBL" id="GHES01010230">
    <property type="protein sequence ID" value="MPA40789.1"/>
    <property type="molecule type" value="Transcribed_RNA"/>
</dbReference>
<evidence type="ECO:0000313" key="4">
    <source>
        <dbReference type="EMBL" id="MPA40789.1"/>
    </source>
</evidence>